<name>Q74N65_NANEQ</name>
<keyword evidence="2" id="KW-1185">Reference proteome</keyword>
<protein>
    <submittedName>
        <fullName evidence="1">NEQ046</fullName>
    </submittedName>
</protein>
<dbReference type="AlphaFoldDB" id="Q74N65"/>
<proteinExistence type="predicted"/>
<dbReference type="KEGG" id="neq:NEQ046"/>
<gene>
    <name evidence="1" type="ordered locus">NEQ046</name>
</gene>
<dbReference type="HOGENOM" id="CLU_1998796_0_0_2"/>
<dbReference type="BioCyc" id="NEQU228908:GJB6-50-MONOMER"/>
<dbReference type="Proteomes" id="UP000000578">
    <property type="component" value="Chromosome"/>
</dbReference>
<accession>Q74N65</accession>
<organism evidence="1 2">
    <name type="scientific">Nanoarchaeum equitans (strain Kin4-M)</name>
    <dbReference type="NCBI Taxonomy" id="228908"/>
    <lineage>
        <taxon>Archaea</taxon>
        <taxon>Nanobdellota</taxon>
        <taxon>Candidatus Nanoarchaeia</taxon>
        <taxon>Nanoarchaeales</taxon>
        <taxon>Nanoarchaeaceae</taxon>
        <taxon>Nanoarchaeum</taxon>
    </lineage>
</organism>
<dbReference type="EnsemblBacteria" id="AAR38901">
    <property type="protein sequence ID" value="AAR38901"/>
    <property type="gene ID" value="NEQ046"/>
</dbReference>
<sequence>MEYHIELAFTKKIDIPTLMLLVNLLNSMKNINKVTIIESELIELYRKNGKIKKLTMEDVEEKLNIPFYRNLYTLSRIADEKRFSGSAVYNGKSILIIHSQGIDDYYSGKTLGSKKNNFFPYYKL</sequence>
<evidence type="ECO:0000313" key="1">
    <source>
        <dbReference type="EMBL" id="AAR38901.1"/>
    </source>
</evidence>
<evidence type="ECO:0000313" key="2">
    <source>
        <dbReference type="Proteomes" id="UP000000578"/>
    </source>
</evidence>
<dbReference type="STRING" id="228908.NEQ046"/>
<dbReference type="EMBL" id="AE017199">
    <property type="protein sequence ID" value="AAR38901.1"/>
    <property type="molecule type" value="Genomic_DNA"/>
</dbReference>
<reference evidence="1 2" key="1">
    <citation type="journal article" date="2003" name="Proc. Natl. Acad. Sci. U.S.A.">
        <title>The genome of Nanoarchaeum equitans: insights into early archaeal evolution and derived parasitism.</title>
        <authorList>
            <person name="Waters E."/>
            <person name="Hohn M.J."/>
            <person name="Ahel I."/>
            <person name="Graham D.E."/>
            <person name="Adams M.D."/>
            <person name="Barnstead M."/>
            <person name="Beeson K.Y."/>
            <person name="Bibbs L."/>
            <person name="Bolanos R."/>
            <person name="Keller M."/>
            <person name="Kretz K."/>
            <person name="Lin X."/>
            <person name="Mathur E."/>
            <person name="Ni J."/>
            <person name="Podar M."/>
            <person name="Richardson T."/>
            <person name="Sutton G.G."/>
            <person name="Simon M."/>
            <person name="Soll D."/>
            <person name="Stetter K.O."/>
            <person name="Short J.M."/>
            <person name="Noordewier M."/>
        </authorList>
    </citation>
    <scope>NUCLEOTIDE SEQUENCE [LARGE SCALE GENOMIC DNA]</scope>
    <source>
        <strain evidence="1 2">Kin4-M</strain>
    </source>
</reference>